<organism evidence="1 2">
    <name type="scientific">Rotaria socialis</name>
    <dbReference type="NCBI Taxonomy" id="392032"/>
    <lineage>
        <taxon>Eukaryota</taxon>
        <taxon>Metazoa</taxon>
        <taxon>Spiralia</taxon>
        <taxon>Gnathifera</taxon>
        <taxon>Rotifera</taxon>
        <taxon>Eurotatoria</taxon>
        <taxon>Bdelloidea</taxon>
        <taxon>Philodinida</taxon>
        <taxon>Philodinidae</taxon>
        <taxon>Rotaria</taxon>
    </lineage>
</organism>
<comment type="caution">
    <text evidence="1">The sequence shown here is derived from an EMBL/GenBank/DDBJ whole genome shotgun (WGS) entry which is preliminary data.</text>
</comment>
<accession>A0A821CEU1</accession>
<dbReference type="EMBL" id="CAJOBP010024993">
    <property type="protein sequence ID" value="CAF4608817.1"/>
    <property type="molecule type" value="Genomic_DNA"/>
</dbReference>
<proteinExistence type="predicted"/>
<sequence length="39" mass="4896">TWYFQFYMLDHDDQIHYDVRNHDDRLFQSSNDDNFTPKA</sequence>
<feature type="non-terminal residue" evidence="1">
    <location>
        <position position="1"/>
    </location>
</feature>
<evidence type="ECO:0000313" key="1">
    <source>
        <dbReference type="EMBL" id="CAF4608817.1"/>
    </source>
</evidence>
<dbReference type="Proteomes" id="UP000663873">
    <property type="component" value="Unassembled WGS sequence"/>
</dbReference>
<gene>
    <name evidence="1" type="ORF">UJA718_LOCUS31476</name>
</gene>
<keyword evidence="2" id="KW-1185">Reference proteome</keyword>
<protein>
    <submittedName>
        <fullName evidence="1">Uncharacterized protein</fullName>
    </submittedName>
</protein>
<reference evidence="1" key="1">
    <citation type="submission" date="2021-02" db="EMBL/GenBank/DDBJ databases">
        <authorList>
            <person name="Nowell W R."/>
        </authorList>
    </citation>
    <scope>NUCLEOTIDE SEQUENCE</scope>
</reference>
<name>A0A821CEU1_9BILA</name>
<evidence type="ECO:0000313" key="2">
    <source>
        <dbReference type="Proteomes" id="UP000663873"/>
    </source>
</evidence>
<dbReference type="AlphaFoldDB" id="A0A821CEU1"/>